<accession>A0A4U6XAW0</accession>
<organism evidence="3 4">
    <name type="scientific">Colletotrichum tanaceti</name>
    <dbReference type="NCBI Taxonomy" id="1306861"/>
    <lineage>
        <taxon>Eukaryota</taxon>
        <taxon>Fungi</taxon>
        <taxon>Dikarya</taxon>
        <taxon>Ascomycota</taxon>
        <taxon>Pezizomycotina</taxon>
        <taxon>Sordariomycetes</taxon>
        <taxon>Hypocreomycetidae</taxon>
        <taxon>Glomerellales</taxon>
        <taxon>Glomerellaceae</taxon>
        <taxon>Colletotrichum</taxon>
        <taxon>Colletotrichum destructivum species complex</taxon>
    </lineage>
</organism>
<evidence type="ECO:0000256" key="1">
    <source>
        <dbReference type="SAM" id="MobiDB-lite"/>
    </source>
</evidence>
<dbReference type="Proteomes" id="UP000310108">
    <property type="component" value="Unassembled WGS sequence"/>
</dbReference>
<evidence type="ECO:0000256" key="2">
    <source>
        <dbReference type="SAM" id="Phobius"/>
    </source>
</evidence>
<reference evidence="3 4" key="1">
    <citation type="journal article" date="2019" name="PLoS ONE">
        <title>Comparative genome analysis indicates high evolutionary potential of pathogenicity genes in Colletotrichum tanaceti.</title>
        <authorList>
            <person name="Lelwala R.V."/>
            <person name="Korhonen P.K."/>
            <person name="Young N.D."/>
            <person name="Scott J.B."/>
            <person name="Ades P.A."/>
            <person name="Gasser R.B."/>
            <person name="Taylor P.W.J."/>
        </authorList>
    </citation>
    <scope>NUCLEOTIDE SEQUENCE [LARGE SCALE GENOMIC DNA]</scope>
    <source>
        <strain evidence="3">BRIP57314</strain>
    </source>
</reference>
<keyword evidence="2" id="KW-1133">Transmembrane helix</keyword>
<feature type="region of interest" description="Disordered" evidence="1">
    <location>
        <begin position="688"/>
        <end position="708"/>
    </location>
</feature>
<proteinExistence type="predicted"/>
<feature type="transmembrane region" description="Helical" evidence="2">
    <location>
        <begin position="876"/>
        <end position="898"/>
    </location>
</feature>
<feature type="compositionally biased region" description="Polar residues" evidence="1">
    <location>
        <begin position="1"/>
        <end position="12"/>
    </location>
</feature>
<keyword evidence="4" id="KW-1185">Reference proteome</keyword>
<evidence type="ECO:0000313" key="4">
    <source>
        <dbReference type="Proteomes" id="UP000310108"/>
    </source>
</evidence>
<sequence length="2381" mass="256235">MISLMSTPSSPNHVDRSGCSPRSTNTATSCATIAARCGGRAPGLRGFHRRPPGTTNAAQCTSPTTTVATACAHERTRTHRHPRNARRSRAAYARPALRICSRTSASARMMHISRQRRRPSFLGVVAPRFVPQHARGGGGVAGVVTGITTTTGGAATRLLVCLPRRSGPPLLLPGRSSAALAPGTGPAAAAAAAAAAVAAHFDDARRFVPSEAVQLLGQLLGGVALLLEPLVLLREHLLLPVGPLAQGAHPAEGVRQVPLGQLPSRLGRVVHGLPARDLLLVLGVPLVEPALVPLPLLREVLRPLLLFVQDLPDQLALSLRDRSVLVHLGRVIPLLPVVLALLDPTEDVGKSSPRLIQPRRVVLPANVERPFNVRHQRGALVLRHVRSPLGVVELLLHPLDDGLGRPDLGRLVHELLLETPLQGPDLPLQPLHLLPELVVVEQRLAHFPVQAVLDGLGPGRLQRPDGLVPFPDRGLQLVLLLGQPSELGPLDADQGFLLHEVFLELLLLLDTLVPRLRPSVRPRLLGDHPHLLFQGVVLVLELPQLLSEDVIRAGGDALGQLRLEVRVRGGGVGDELPEAPYPALQDRVPLRVEARVYEALDVELDPVRPLQEARRVGLPALQDVVDGVRDEGLEGAVGVGVGVAADAVDVVGRDGGRLADGVVVRVCAEQGVVVVVLLLRLLRRSSRGVRGPPPVAAPTAAADSASGHGIGDGPQVLVGLADVVPGFVAGRRERVDIDQLGLDAAYQRLLFAEAETRAPVVPVGVEVSFVRAALVVLVFVVAFAFVVVLVRFAWAGHRAPRHNASLSRIHLLLDPVAVFAAERLTGVTAETVDHSISSGDTVDQIEDGTFLAVRLLLRLVHLAFQSGDPLEDCDGVVAGVLVVVVVRLVLARAVMLLLGLVPGLACVLVAGIICLKLLLLLLLLLLLVDAVRGPVALLGLEVLELLSESPDLFVECGSHVEILCGVLESVSHSLESQDFGLEFVHVFLVLSFDSFQLGLAASATAVLRILMSGPEVVQSFLVLELDLVQCGIVTADIPRIRGLEPGLEFVHGAFMLDLGPFQFIAACAAVLLCSLEFGLQVALGLLMFESDPLQFGVFCAAILLRSLEFGLETFHSSLILELDLFQIGVDMIATLPFRSCKRGRERPNGLLVLPDGLLVLGLGPLQVGLEITSLAIRVLELGLEVVHDQLMPTLDLFQIGVDVAASLPSRGLELGLEVIHNLLLLELDPFQLGLVRANASGALPDPVVFRVNASRRFISGFGRFLLHGLLQFGDPLLEPRDRFLAFLVVVVVVVLLLLLLALVVLGFAVLGFVVLAPFQLCDLFPECLAVGTTVVERLLLLPEFLLLRGELLLQLPNGRARPFNLGLLLPELLFQRHVLLPDSLPRLCVDVEIPLELLLLLPEPVPLRLELPDPRPESGNYGLRALHLSVTFAQLVFGFVDAVEQVCQQLQVLVRVVLDRAGAGVLPIRPLVPQQGASLGPLGFGLRSADLFLGCVDLALEQLVHLLLERELLLDLLVGLLSESPAPVELGLLVSHLHRRGLLELLVVEFGRLFEVGDVLFHLLDLLPRRLGFLAQLSGAGGCLLQRTDLASKAFIHPLPQHLGFLAQVFGACDCLLQCMDLALKAVDLTLLLRRLGLQFLDSLTRLCMLGFAPSQFSHLLPQRLGFLAEFSGACGALFQFPDLVLKPVDLILQFSHLLPQRLGFLAQVSAAGGCLLKCMDLALKVVDLTLLLLRLSFQFLDSLMCFHALGFASGQLLNLLIFSAGGCLQFPDLVVKAVDVILLLLRLGFQYLDSLVCFHALGFASDQLPNLLVFSAGGCLQFLDLALKAVDVILMLLRLSFQYLDSLVCFHALGFASGQLLDLLLQRLGFLAQVFGAGGCLLLQFLDLASKLVNVVLLLLPLALQLLDSLVCFHALGFASGQLLAELGGNVSLARPEIFGGLTVGLCSHPDILEIAIFARQGHEPALFVVPDAEGIVELFLHCRAVNGDNKVLDHVSDVVHREFPLEHRVEVVLRLLQLCLEVRNVAPRVVETLLVLLLRQDLVVDPKSDGRPRRFGLRGPPPLLVLLVSETLNQYFVFVVLVLQILHKRILVLKLLRPLVVFPLEDLRRPLKIPFEDGLFGLHDFQLLAKAGYRGLHDFRVDRRGHLLVTPLGLFQSKAEPLHCDFFLVVLVDRRLKLRSSLAQTLVFGGKLPGQPRDEVFEERVGRRERRLRGVVVVVRQVLCESRRHSCSTERSVVELASTAEGFGCGRGALVASGFSESRARSPAATSSGPTTSGFVVDAVDVDSCLRPSLIRAGAGADHVATFGDGPFMVFMGTACDGVLIGAVSLMSIFLDDAPLAAMTAQETRFVFSLSAGGPGCSIEGGGAMLSASCRPSSG</sequence>
<keyword evidence="2" id="KW-0472">Membrane</keyword>
<gene>
    <name evidence="3" type="ORF">CTA1_12492</name>
</gene>
<feature type="transmembrane region" description="Helical" evidence="2">
    <location>
        <begin position="772"/>
        <end position="794"/>
    </location>
</feature>
<dbReference type="EMBL" id="PJEX01000251">
    <property type="protein sequence ID" value="TKW52239.1"/>
    <property type="molecule type" value="Genomic_DNA"/>
</dbReference>
<evidence type="ECO:0000313" key="3">
    <source>
        <dbReference type="EMBL" id="TKW52239.1"/>
    </source>
</evidence>
<feature type="transmembrane region" description="Helical" evidence="2">
    <location>
        <begin position="1283"/>
        <end position="1316"/>
    </location>
</feature>
<feature type="transmembrane region" description="Helical" evidence="2">
    <location>
        <begin position="905"/>
        <end position="928"/>
    </location>
</feature>
<feature type="region of interest" description="Disordered" evidence="1">
    <location>
        <begin position="1"/>
        <end position="25"/>
    </location>
</feature>
<comment type="caution">
    <text evidence="3">The sequence shown here is derived from an EMBL/GenBank/DDBJ whole genome shotgun (WGS) entry which is preliminary data.</text>
</comment>
<name>A0A4U6XAW0_9PEZI</name>
<keyword evidence="2" id="KW-0812">Transmembrane</keyword>
<protein>
    <submittedName>
        <fullName evidence="3">Uncharacterized protein</fullName>
    </submittedName>
</protein>